<gene>
    <name evidence="1" type="ORF">I7822_16385</name>
</gene>
<protein>
    <recommendedName>
        <fullName evidence="3">Transposase</fullName>
    </recommendedName>
</protein>
<sequence length="60" mass="7334">MNEIKVDIPHCYLWMTDGYHDRDKLFKEYVQGYIQCYYPHLEYKKISGMKAICERRQNNG</sequence>
<name>A0ABS3N4T4_9BACI</name>
<evidence type="ECO:0000313" key="1">
    <source>
        <dbReference type="EMBL" id="MBO1513228.1"/>
    </source>
</evidence>
<dbReference type="Proteomes" id="UP000663981">
    <property type="component" value="Unassembled WGS sequence"/>
</dbReference>
<evidence type="ECO:0008006" key="3">
    <source>
        <dbReference type="Google" id="ProtNLM"/>
    </source>
</evidence>
<dbReference type="EMBL" id="JAGDEL010000012">
    <property type="protein sequence ID" value="MBO1513228.1"/>
    <property type="molecule type" value="Genomic_DNA"/>
</dbReference>
<accession>A0ABS3N4T4</accession>
<organism evidence="1 2">
    <name type="scientific">Metabacillus bambusae</name>
    <dbReference type="NCBI Taxonomy" id="2795218"/>
    <lineage>
        <taxon>Bacteria</taxon>
        <taxon>Bacillati</taxon>
        <taxon>Bacillota</taxon>
        <taxon>Bacilli</taxon>
        <taxon>Bacillales</taxon>
        <taxon>Bacillaceae</taxon>
        <taxon>Metabacillus</taxon>
    </lineage>
</organism>
<dbReference type="RefSeq" id="WP_207980228.1">
    <property type="nucleotide sequence ID" value="NZ_JAGDEL010000012.1"/>
</dbReference>
<comment type="caution">
    <text evidence="1">The sequence shown here is derived from an EMBL/GenBank/DDBJ whole genome shotgun (WGS) entry which is preliminary data.</text>
</comment>
<reference evidence="1 2" key="1">
    <citation type="submission" date="2021-03" db="EMBL/GenBank/DDBJ databases">
        <title>Whole genome sequence of Metabacillus bambusae BG109.</title>
        <authorList>
            <person name="Jeong J.W."/>
        </authorList>
    </citation>
    <scope>NUCLEOTIDE SEQUENCE [LARGE SCALE GENOMIC DNA]</scope>
    <source>
        <strain evidence="1 2">BG109</strain>
    </source>
</reference>
<proteinExistence type="predicted"/>
<evidence type="ECO:0000313" key="2">
    <source>
        <dbReference type="Proteomes" id="UP000663981"/>
    </source>
</evidence>
<keyword evidence="2" id="KW-1185">Reference proteome</keyword>